<dbReference type="PROSITE" id="PS00028">
    <property type="entry name" value="ZINC_FINGER_C2H2_1"/>
    <property type="match status" value="1"/>
</dbReference>
<keyword evidence="1" id="KW-0862">Zinc</keyword>
<feature type="region of interest" description="Disordered" evidence="2">
    <location>
        <begin position="281"/>
        <end position="315"/>
    </location>
</feature>
<accession>A0ABR4GZQ1</accession>
<dbReference type="PANTHER" id="PTHR35391">
    <property type="entry name" value="C2H2-TYPE DOMAIN-CONTAINING PROTEIN-RELATED"/>
    <property type="match status" value="1"/>
</dbReference>
<evidence type="ECO:0000313" key="4">
    <source>
        <dbReference type="EMBL" id="KAL2808631.1"/>
    </source>
</evidence>
<feature type="compositionally biased region" description="Basic residues" evidence="2">
    <location>
        <begin position="557"/>
        <end position="567"/>
    </location>
</feature>
<comment type="caution">
    <text evidence="4">The sequence shown here is derived from an EMBL/GenBank/DDBJ whole genome shotgun (WGS) entry which is preliminary data.</text>
</comment>
<sequence length="661" mass="74961">MEGGSCPSPGPHLPPGPAPVSKIRTISTQKSIRTAVTSIVRTDGAVIRGNSARTIGLEDPIIVPHYVEGITKVPLLGETNLDQRYPPLTQHEGWEVRAHMVHIGHLKGRWHCNDKDCINKDFWCWENPSEPAKHYNLTDTQLDKWANAIATDAATLLAPPESLKKCIERHNPSPDKVISSQQSPPATCSERGLSILTLNTGRHNPSPKEIISIPPHSLDFSAATSINISVEEEQELEEEQGLGPSFKPICFHSIAPNQQSRQREQPFKLGDAFLRSPASSLSTVASNSSETPHEISPFPISSLGPRHDEEGEQGQVQNRKMRNNVQQQPSPQPIHNQRDQSRITAPFSCSVLGTESGIRQITPELRGDNGSSLSNPEWIPEGDHNREKLGLADQLILEEEQIIQLNPRLTPTLLRRFANVQIYRYTRLLNMKQGECAGRISSAQAGQVKFLAGNPHPTLPTSIFPVEFKCPICFHVRWFQWPSDWARHIYNHIEPYTCTFEDCSYGSFKRKTDWLRHENEQHRQLEWWECSECGSKCYRKANFVKHLIQHHVPDPKSKRRRNVRGRRKNNEQEMNQVFELVENGHHLTTNTPQEEPCRFCGIVCTEWQELFDHLAAHMEQISFSILNHPELMSFHNITRTENGEEDPRFSPGSDTREATSE</sequence>
<dbReference type="EMBL" id="JBFXLT010000107">
    <property type="protein sequence ID" value="KAL2808631.1"/>
    <property type="molecule type" value="Genomic_DNA"/>
</dbReference>
<proteinExistence type="predicted"/>
<feature type="region of interest" description="Disordered" evidence="2">
    <location>
        <begin position="554"/>
        <end position="574"/>
    </location>
</feature>
<dbReference type="Proteomes" id="UP001610334">
    <property type="component" value="Unassembled WGS sequence"/>
</dbReference>
<evidence type="ECO:0000259" key="3">
    <source>
        <dbReference type="PROSITE" id="PS50157"/>
    </source>
</evidence>
<keyword evidence="1" id="KW-0479">Metal-binding</keyword>
<evidence type="ECO:0000256" key="1">
    <source>
        <dbReference type="PROSITE-ProRule" id="PRU00042"/>
    </source>
</evidence>
<organism evidence="4 5">
    <name type="scientific">Aspergillus granulosus</name>
    <dbReference type="NCBI Taxonomy" id="176169"/>
    <lineage>
        <taxon>Eukaryota</taxon>
        <taxon>Fungi</taxon>
        <taxon>Dikarya</taxon>
        <taxon>Ascomycota</taxon>
        <taxon>Pezizomycotina</taxon>
        <taxon>Eurotiomycetes</taxon>
        <taxon>Eurotiomycetidae</taxon>
        <taxon>Eurotiales</taxon>
        <taxon>Aspergillaceae</taxon>
        <taxon>Aspergillus</taxon>
        <taxon>Aspergillus subgen. Nidulantes</taxon>
    </lineage>
</organism>
<feature type="region of interest" description="Disordered" evidence="2">
    <location>
        <begin position="362"/>
        <end position="382"/>
    </location>
</feature>
<feature type="compositionally biased region" description="Basic and acidic residues" evidence="2">
    <location>
        <begin position="641"/>
        <end position="661"/>
    </location>
</feature>
<dbReference type="InterPro" id="IPR013087">
    <property type="entry name" value="Znf_C2H2_type"/>
</dbReference>
<feature type="domain" description="C2H2-type" evidence="3">
    <location>
        <begin position="528"/>
        <end position="555"/>
    </location>
</feature>
<dbReference type="PROSITE" id="PS50157">
    <property type="entry name" value="ZINC_FINGER_C2H2_2"/>
    <property type="match status" value="1"/>
</dbReference>
<gene>
    <name evidence="4" type="ORF">BJX63DRAFT_24936</name>
</gene>
<name>A0ABR4GZQ1_9EURO</name>
<evidence type="ECO:0000313" key="5">
    <source>
        <dbReference type="Proteomes" id="UP001610334"/>
    </source>
</evidence>
<reference evidence="4 5" key="1">
    <citation type="submission" date="2024-07" db="EMBL/GenBank/DDBJ databases">
        <title>Section-level genome sequencing and comparative genomics of Aspergillus sections Usti and Cavernicolus.</title>
        <authorList>
            <consortium name="Lawrence Berkeley National Laboratory"/>
            <person name="Nybo J.L."/>
            <person name="Vesth T.C."/>
            <person name="Theobald S."/>
            <person name="Frisvad J.C."/>
            <person name="Larsen T.O."/>
            <person name="Kjaerboelling I."/>
            <person name="Rothschild-Mancinelli K."/>
            <person name="Lyhne E.K."/>
            <person name="Kogle M.E."/>
            <person name="Barry K."/>
            <person name="Clum A."/>
            <person name="Na H."/>
            <person name="Ledsgaard L."/>
            <person name="Lin J."/>
            <person name="Lipzen A."/>
            <person name="Kuo A."/>
            <person name="Riley R."/>
            <person name="Mondo S."/>
            <person name="Labutti K."/>
            <person name="Haridas S."/>
            <person name="Pangalinan J."/>
            <person name="Salamov A.A."/>
            <person name="Simmons B.A."/>
            <person name="Magnuson J.K."/>
            <person name="Chen J."/>
            <person name="Drula E."/>
            <person name="Henrissat B."/>
            <person name="Wiebenga A."/>
            <person name="Lubbers R.J."/>
            <person name="Gomes A.C."/>
            <person name="Makela M.R."/>
            <person name="Stajich J."/>
            <person name="Grigoriev I.V."/>
            <person name="Mortensen U.H."/>
            <person name="De Vries R.P."/>
            <person name="Baker S.E."/>
            <person name="Andersen M.R."/>
        </authorList>
    </citation>
    <scope>NUCLEOTIDE SEQUENCE [LARGE SCALE GENOMIC DNA]</scope>
    <source>
        <strain evidence="4 5">CBS 588.65</strain>
    </source>
</reference>
<dbReference type="Gene3D" id="3.30.160.60">
    <property type="entry name" value="Classic Zinc Finger"/>
    <property type="match status" value="1"/>
</dbReference>
<keyword evidence="1" id="KW-0863">Zinc-finger</keyword>
<dbReference type="PANTHER" id="PTHR35391:SF3">
    <property type="entry name" value="FINGER DOMAIN PROTEIN, PUTATIVE (AFU_ORTHOLOGUE AFUA_8G04300)-RELATED"/>
    <property type="match status" value="1"/>
</dbReference>
<feature type="region of interest" description="Disordered" evidence="2">
    <location>
        <begin position="639"/>
        <end position="661"/>
    </location>
</feature>
<keyword evidence="5" id="KW-1185">Reference proteome</keyword>
<evidence type="ECO:0000256" key="2">
    <source>
        <dbReference type="SAM" id="MobiDB-lite"/>
    </source>
</evidence>
<protein>
    <recommendedName>
        <fullName evidence="3">C2H2-type domain-containing protein</fullName>
    </recommendedName>
</protein>
<dbReference type="SMART" id="SM00355">
    <property type="entry name" value="ZnF_C2H2"/>
    <property type="match status" value="4"/>
</dbReference>